<dbReference type="Proteomes" id="UP001291653">
    <property type="component" value="Unassembled WGS sequence"/>
</dbReference>
<protein>
    <submittedName>
        <fullName evidence="5">ABC transporter ATP-binding protein</fullName>
    </submittedName>
</protein>
<comment type="caution">
    <text evidence="5">The sequence shown here is derived from an EMBL/GenBank/DDBJ whole genome shotgun (WGS) entry which is preliminary data.</text>
</comment>
<keyword evidence="3 5" id="KW-0067">ATP-binding</keyword>
<dbReference type="CDD" id="cd03230">
    <property type="entry name" value="ABC_DR_subfamily_A"/>
    <property type="match status" value="1"/>
</dbReference>
<dbReference type="InterPro" id="IPR003439">
    <property type="entry name" value="ABC_transporter-like_ATP-bd"/>
</dbReference>
<keyword evidence="1" id="KW-0813">Transport</keyword>
<dbReference type="InterPro" id="IPR027417">
    <property type="entry name" value="P-loop_NTPase"/>
</dbReference>
<accession>A0ABQ5NXL7</accession>
<reference evidence="5 6" key="1">
    <citation type="submission" date="2022-10" db="EMBL/GenBank/DDBJ databases">
        <title>Draft genome sequence of Streptomyces sp. YSPA8.</title>
        <authorList>
            <person name="Moriuchi R."/>
            <person name="Dohra H."/>
            <person name="Yamamura H."/>
            <person name="Kodani S."/>
        </authorList>
    </citation>
    <scope>NUCLEOTIDE SEQUENCE [LARGE SCALE GENOMIC DNA]</scope>
    <source>
        <strain evidence="5 6">YSPA8</strain>
    </source>
</reference>
<dbReference type="PROSITE" id="PS00211">
    <property type="entry name" value="ABC_TRANSPORTER_1"/>
    <property type="match status" value="1"/>
</dbReference>
<evidence type="ECO:0000256" key="2">
    <source>
        <dbReference type="ARBA" id="ARBA00022741"/>
    </source>
</evidence>
<evidence type="ECO:0000256" key="1">
    <source>
        <dbReference type="ARBA" id="ARBA00022448"/>
    </source>
</evidence>
<dbReference type="EMBL" id="BSBI01000004">
    <property type="protein sequence ID" value="GLF94898.1"/>
    <property type="molecule type" value="Genomic_DNA"/>
</dbReference>
<sequence length="334" mass="35184">MTDDSYPYALEARGLGKKYLRGLALQDCSFRLPAGTITALVGPNGAGKSTFLRIAARLIRPSTGRLRIFGTDVTDAAALDRVALVDQDKPLYKGFTVAETLRLGRELNPRWDQAAAERIVAAGQVPFDAKVGTLSGGQRTRVALALAFGKQAELLLLDEPMADLDPLARHELSALLIAEAAERGTTVLMSSHLVSELEEMCDHLLVLAGGRLRMAGATDELLPAHLLVTGLADPGARPAGDGVLPPGFAERHTVIDSRVTGRQFTALIRAGADPGDQYNSAEPTLEEVLLGYLRSPGAPSLITPDTAVTTATTATTAPAGTTTTATGFRKDHAA</sequence>
<evidence type="ECO:0000313" key="5">
    <source>
        <dbReference type="EMBL" id="GLF94898.1"/>
    </source>
</evidence>
<dbReference type="PANTHER" id="PTHR42939">
    <property type="entry name" value="ABC TRANSPORTER ATP-BINDING PROTEIN ALBC-RELATED"/>
    <property type="match status" value="1"/>
</dbReference>
<name>A0ABQ5NXL7_9ACTN</name>
<evidence type="ECO:0000259" key="4">
    <source>
        <dbReference type="PROSITE" id="PS50893"/>
    </source>
</evidence>
<dbReference type="InterPro" id="IPR051782">
    <property type="entry name" value="ABC_Transporter_VariousFunc"/>
</dbReference>
<evidence type="ECO:0000313" key="6">
    <source>
        <dbReference type="Proteomes" id="UP001291653"/>
    </source>
</evidence>
<dbReference type="RefSeq" id="WP_323446988.1">
    <property type="nucleotide sequence ID" value="NZ_BSBI01000004.1"/>
</dbReference>
<keyword evidence="6" id="KW-1185">Reference proteome</keyword>
<dbReference type="InterPro" id="IPR003593">
    <property type="entry name" value="AAA+_ATPase"/>
</dbReference>
<organism evidence="5 6">
    <name type="scientific">Streptomyces yaizuensis</name>
    <dbReference type="NCBI Taxonomy" id="2989713"/>
    <lineage>
        <taxon>Bacteria</taxon>
        <taxon>Bacillati</taxon>
        <taxon>Actinomycetota</taxon>
        <taxon>Actinomycetes</taxon>
        <taxon>Kitasatosporales</taxon>
        <taxon>Streptomycetaceae</taxon>
        <taxon>Streptomyces</taxon>
    </lineage>
</organism>
<dbReference type="GO" id="GO:0005524">
    <property type="term" value="F:ATP binding"/>
    <property type="evidence" value="ECO:0007669"/>
    <property type="project" value="UniProtKB-KW"/>
</dbReference>
<evidence type="ECO:0000256" key="3">
    <source>
        <dbReference type="ARBA" id="ARBA00022840"/>
    </source>
</evidence>
<dbReference type="SMART" id="SM00382">
    <property type="entry name" value="AAA"/>
    <property type="match status" value="1"/>
</dbReference>
<dbReference type="PROSITE" id="PS50893">
    <property type="entry name" value="ABC_TRANSPORTER_2"/>
    <property type="match status" value="1"/>
</dbReference>
<dbReference type="SUPFAM" id="SSF52540">
    <property type="entry name" value="P-loop containing nucleoside triphosphate hydrolases"/>
    <property type="match status" value="1"/>
</dbReference>
<feature type="domain" description="ABC transporter" evidence="4">
    <location>
        <begin position="10"/>
        <end position="234"/>
    </location>
</feature>
<proteinExistence type="predicted"/>
<dbReference type="InterPro" id="IPR017871">
    <property type="entry name" value="ABC_transporter-like_CS"/>
</dbReference>
<keyword evidence="2" id="KW-0547">Nucleotide-binding</keyword>
<gene>
    <name evidence="5" type="ORF">SYYSPA8_11395</name>
</gene>
<dbReference type="Gene3D" id="3.40.50.300">
    <property type="entry name" value="P-loop containing nucleotide triphosphate hydrolases"/>
    <property type="match status" value="1"/>
</dbReference>
<dbReference type="Pfam" id="PF00005">
    <property type="entry name" value="ABC_tran"/>
    <property type="match status" value="1"/>
</dbReference>
<dbReference type="PANTHER" id="PTHR42939:SF1">
    <property type="entry name" value="ABC TRANSPORTER ATP-BINDING PROTEIN ALBC-RELATED"/>
    <property type="match status" value="1"/>
</dbReference>